<organism evidence="2 4">
    <name type="scientific">Dracunculus medinensis</name>
    <name type="common">Guinea worm</name>
    <dbReference type="NCBI Taxonomy" id="318479"/>
    <lineage>
        <taxon>Eukaryota</taxon>
        <taxon>Metazoa</taxon>
        <taxon>Ecdysozoa</taxon>
        <taxon>Nematoda</taxon>
        <taxon>Chromadorea</taxon>
        <taxon>Rhabditida</taxon>
        <taxon>Spirurina</taxon>
        <taxon>Dracunculoidea</taxon>
        <taxon>Dracunculidae</taxon>
        <taxon>Dracunculus</taxon>
    </lineage>
</organism>
<proteinExistence type="predicted"/>
<dbReference type="WBParaSite" id="DME_0001015901-mRNA-1">
    <property type="protein sequence ID" value="DME_0001015901-mRNA-1"/>
    <property type="gene ID" value="DME_0001015901"/>
</dbReference>
<dbReference type="AlphaFoldDB" id="A0A0N4UQ84"/>
<evidence type="ECO:0000313" key="1">
    <source>
        <dbReference type="EMBL" id="VDN53702.1"/>
    </source>
</evidence>
<dbReference type="Proteomes" id="UP000274756">
    <property type="component" value="Unassembled WGS sequence"/>
</dbReference>
<accession>A0A0N4UQ84</accession>
<protein>
    <submittedName>
        <fullName evidence="4">XRE family transcriptional regulator</fullName>
    </submittedName>
</protein>
<evidence type="ECO:0000313" key="2">
    <source>
        <dbReference type="Proteomes" id="UP000038040"/>
    </source>
</evidence>
<sequence length="74" mass="8540">METAVRLGDNRKLFRLLHKATITQGMVSKMIQGNNGVPVKPIKDRLIKWTKFFEAIPSPSLFRPIFHRPPQDLI</sequence>
<evidence type="ECO:0000313" key="4">
    <source>
        <dbReference type="WBParaSite" id="DME_0001015901-mRNA-1"/>
    </source>
</evidence>
<reference evidence="1 3" key="2">
    <citation type="submission" date="2018-11" db="EMBL/GenBank/DDBJ databases">
        <authorList>
            <consortium name="Pathogen Informatics"/>
        </authorList>
    </citation>
    <scope>NUCLEOTIDE SEQUENCE [LARGE SCALE GENOMIC DNA]</scope>
</reference>
<dbReference type="EMBL" id="UYYG01000166">
    <property type="protein sequence ID" value="VDN53702.1"/>
    <property type="molecule type" value="Genomic_DNA"/>
</dbReference>
<dbReference type="Proteomes" id="UP000038040">
    <property type="component" value="Unplaced"/>
</dbReference>
<dbReference type="OrthoDB" id="6265509at2759"/>
<evidence type="ECO:0000313" key="3">
    <source>
        <dbReference type="Proteomes" id="UP000274756"/>
    </source>
</evidence>
<reference evidence="4" key="1">
    <citation type="submission" date="2017-02" db="UniProtKB">
        <authorList>
            <consortium name="WormBaseParasite"/>
        </authorList>
    </citation>
    <scope>IDENTIFICATION</scope>
</reference>
<gene>
    <name evidence="1" type="ORF">DME_LOCUS3675</name>
</gene>
<name>A0A0N4UQ84_DRAME</name>
<keyword evidence="3" id="KW-1185">Reference proteome</keyword>